<keyword evidence="3" id="KW-0378">Hydrolase</keyword>
<evidence type="ECO:0000313" key="4">
    <source>
        <dbReference type="Proteomes" id="UP000291151"/>
    </source>
</evidence>
<keyword evidence="3" id="KW-0540">Nuclease</keyword>
<feature type="transmembrane region" description="Helical" evidence="1">
    <location>
        <begin position="45"/>
        <end position="72"/>
    </location>
</feature>
<dbReference type="GO" id="GO:0004519">
    <property type="term" value="F:endonuclease activity"/>
    <property type="evidence" value="ECO:0007669"/>
    <property type="project" value="UniProtKB-KW"/>
</dbReference>
<dbReference type="Proteomes" id="UP000291151">
    <property type="component" value="Chromosome"/>
</dbReference>
<dbReference type="InterPro" id="IPR011335">
    <property type="entry name" value="Restrct_endonuc-II-like"/>
</dbReference>
<evidence type="ECO:0000256" key="1">
    <source>
        <dbReference type="SAM" id="Phobius"/>
    </source>
</evidence>
<evidence type="ECO:0000259" key="2">
    <source>
        <dbReference type="Pfam" id="PF04471"/>
    </source>
</evidence>
<feature type="transmembrane region" description="Helical" evidence="1">
    <location>
        <begin position="12"/>
        <end position="33"/>
    </location>
</feature>
<feature type="domain" description="Restriction endonuclease type IV Mrr" evidence="2">
    <location>
        <begin position="96"/>
        <end position="191"/>
    </location>
</feature>
<keyword evidence="1" id="KW-0812">Transmembrane</keyword>
<reference evidence="3 4" key="1">
    <citation type="submission" date="2019-02" db="EMBL/GenBank/DDBJ databases">
        <title>Ureibacillus thermophilus.</title>
        <authorList>
            <person name="Sunny J.S."/>
            <person name="Natarajan A."/>
            <person name="Saleena L.M."/>
        </authorList>
    </citation>
    <scope>NUCLEOTIDE SEQUENCE [LARGE SCALE GENOMIC DNA]</scope>
    <source>
        <strain evidence="3 4">LM102</strain>
    </source>
</reference>
<dbReference type="AlphaFoldDB" id="A0A4P6UXR5"/>
<dbReference type="InterPro" id="IPR007560">
    <property type="entry name" value="Restrct_endonuc_IV_Mrr"/>
</dbReference>
<dbReference type="GO" id="GO:0003677">
    <property type="term" value="F:DNA binding"/>
    <property type="evidence" value="ECO:0007669"/>
    <property type="project" value="InterPro"/>
</dbReference>
<dbReference type="KEGG" id="uth:DKZ56_15045"/>
<name>A0A4P6UXR5_9BACL</name>
<dbReference type="GO" id="GO:0009307">
    <property type="term" value="P:DNA restriction-modification system"/>
    <property type="evidence" value="ECO:0007669"/>
    <property type="project" value="InterPro"/>
</dbReference>
<accession>A0A4P6UXR5</accession>
<keyword evidence="1" id="KW-1133">Transmembrane helix</keyword>
<dbReference type="Pfam" id="PF04471">
    <property type="entry name" value="Mrr_cat"/>
    <property type="match status" value="1"/>
</dbReference>
<keyword evidence="1" id="KW-0472">Membrane</keyword>
<sequence>MMMRQKTFDSKAIEFIMMLIFSFGIVIALFNLLSIELNMYDFKLYFMIFIFMIIFYKPFQKASFCFLFYFIFRMIRLIKSHHIEVNMQEIGNPDELKSLFEKQGYVAIPAQELGINDVDFLLWKGAKKYIVKVYPDVVDIRCVQRVSAKRNSNSADEAIIIANHSFTSAAKKFASLHRIQLLDQDDLMKMMDGERKKFFFQTALSFILHHK</sequence>
<keyword evidence="4" id="KW-1185">Reference proteome</keyword>
<evidence type="ECO:0000313" key="3">
    <source>
        <dbReference type="EMBL" id="QBK27018.1"/>
    </source>
</evidence>
<organism evidence="3 4">
    <name type="scientific">Ureibacillus thermophilus</name>
    <dbReference type="NCBI Taxonomy" id="367743"/>
    <lineage>
        <taxon>Bacteria</taxon>
        <taxon>Bacillati</taxon>
        <taxon>Bacillota</taxon>
        <taxon>Bacilli</taxon>
        <taxon>Bacillales</taxon>
        <taxon>Caryophanaceae</taxon>
        <taxon>Ureibacillus</taxon>
    </lineage>
</organism>
<dbReference type="EMBL" id="CP036528">
    <property type="protein sequence ID" value="QBK27018.1"/>
    <property type="molecule type" value="Genomic_DNA"/>
</dbReference>
<proteinExistence type="predicted"/>
<gene>
    <name evidence="3" type="ORF">DKZ56_15045</name>
</gene>
<keyword evidence="3" id="KW-0255">Endonuclease</keyword>
<protein>
    <submittedName>
        <fullName evidence="3">Restriction endonuclease</fullName>
    </submittedName>
</protein>
<dbReference type="SUPFAM" id="SSF52980">
    <property type="entry name" value="Restriction endonuclease-like"/>
    <property type="match status" value="1"/>
</dbReference>